<dbReference type="InterPro" id="IPR051531">
    <property type="entry name" value="N-acetyltransferase"/>
</dbReference>
<dbReference type="GO" id="GO:0016747">
    <property type="term" value="F:acyltransferase activity, transferring groups other than amino-acyl groups"/>
    <property type="evidence" value="ECO:0007669"/>
    <property type="project" value="InterPro"/>
</dbReference>
<accession>A0A858RPV1</accession>
<gene>
    <name evidence="2" type="ORF">HHL09_25855</name>
</gene>
<dbReference type="PANTHER" id="PTHR43792">
    <property type="entry name" value="GNAT FAMILY, PUTATIVE (AFU_ORTHOLOGUE AFUA_3G00765)-RELATED-RELATED"/>
    <property type="match status" value="1"/>
</dbReference>
<keyword evidence="2" id="KW-0808">Transferase</keyword>
<dbReference type="RefSeq" id="WP_169457543.1">
    <property type="nucleotide sequence ID" value="NZ_CP051774.1"/>
</dbReference>
<evidence type="ECO:0000313" key="3">
    <source>
        <dbReference type="Proteomes" id="UP000501812"/>
    </source>
</evidence>
<dbReference type="Gene3D" id="3.40.630.30">
    <property type="match status" value="1"/>
</dbReference>
<dbReference type="InterPro" id="IPR000182">
    <property type="entry name" value="GNAT_dom"/>
</dbReference>
<name>A0A858RPV1_9BACT</name>
<dbReference type="Proteomes" id="UP000501812">
    <property type="component" value="Chromosome"/>
</dbReference>
<dbReference type="PROSITE" id="PS51186">
    <property type="entry name" value="GNAT"/>
    <property type="match status" value="1"/>
</dbReference>
<sequence length="178" mass="19832">MLTPPRTFDLPHITLRPPVVSDAEAMFACGSDPEVGRFADWPLATSIDRTIARIQGAGERWDSGEEYRWILALPETDEAVGAISLFADGHAAEFGFLVQKRHWGNGYATEAACAVVDWVMDQPAIWRIWATCDCENLASIRVLEKAGLSQEGRLRRATVRPNLSPEPRDAYLYAKVKM</sequence>
<reference evidence="2 3" key="1">
    <citation type="submission" date="2020-04" db="EMBL/GenBank/DDBJ databases">
        <title>Luteolibacter sp. G-1-1-1 isolated from soil.</title>
        <authorList>
            <person name="Dahal R.H."/>
        </authorList>
    </citation>
    <scope>NUCLEOTIDE SEQUENCE [LARGE SCALE GENOMIC DNA]</scope>
    <source>
        <strain evidence="2 3">G-1-1-1</strain>
    </source>
</reference>
<dbReference type="AlphaFoldDB" id="A0A858RPV1"/>
<dbReference type="EMBL" id="CP051774">
    <property type="protein sequence ID" value="QJE99057.1"/>
    <property type="molecule type" value="Genomic_DNA"/>
</dbReference>
<dbReference type="KEGG" id="luo:HHL09_25855"/>
<dbReference type="InterPro" id="IPR016181">
    <property type="entry name" value="Acyl_CoA_acyltransferase"/>
</dbReference>
<proteinExistence type="predicted"/>
<keyword evidence="3" id="KW-1185">Reference proteome</keyword>
<evidence type="ECO:0000259" key="1">
    <source>
        <dbReference type="PROSITE" id="PS51186"/>
    </source>
</evidence>
<dbReference type="SUPFAM" id="SSF55729">
    <property type="entry name" value="Acyl-CoA N-acyltransferases (Nat)"/>
    <property type="match status" value="1"/>
</dbReference>
<dbReference type="Pfam" id="PF13302">
    <property type="entry name" value="Acetyltransf_3"/>
    <property type="match status" value="1"/>
</dbReference>
<feature type="domain" description="N-acetyltransferase" evidence="1">
    <location>
        <begin position="13"/>
        <end position="178"/>
    </location>
</feature>
<evidence type="ECO:0000313" key="2">
    <source>
        <dbReference type="EMBL" id="QJE99057.1"/>
    </source>
</evidence>
<organism evidence="2 3">
    <name type="scientific">Luteolibacter luteus</name>
    <dbReference type="NCBI Taxonomy" id="2728835"/>
    <lineage>
        <taxon>Bacteria</taxon>
        <taxon>Pseudomonadati</taxon>
        <taxon>Verrucomicrobiota</taxon>
        <taxon>Verrucomicrobiia</taxon>
        <taxon>Verrucomicrobiales</taxon>
        <taxon>Verrucomicrobiaceae</taxon>
        <taxon>Luteolibacter</taxon>
    </lineage>
</organism>
<protein>
    <submittedName>
        <fullName evidence="2">GNAT family N-acetyltransferase</fullName>
    </submittedName>
</protein>